<sequence>MNLKKTGKLITVIAATAALIASLANDKKSKDSNKQE</sequence>
<reference evidence="4 5" key="1">
    <citation type="submission" date="2016-05" db="EMBL/GenBank/DDBJ databases">
        <title>Microbial solvent formation.</title>
        <authorList>
            <person name="Poehlein A."/>
            <person name="Montoya Solano J.D."/>
            <person name="Flitsch S."/>
            <person name="Krabben P."/>
            <person name="Duerre P."/>
            <person name="Daniel R."/>
        </authorList>
    </citation>
    <scope>NUCLEOTIDE SEQUENCE [LARGE SCALE GENOMIC DNA]</scope>
    <source>
        <strain evidence="4 5">DSM 53</strain>
    </source>
</reference>
<evidence type="ECO:0000313" key="6">
    <source>
        <dbReference type="Proteomes" id="UP000822184"/>
    </source>
</evidence>
<name>A0A1S8QXB8_CLOBE</name>
<dbReference type="EMBL" id="JABSXK010000001">
    <property type="protein sequence ID" value="NRV08400.1"/>
    <property type="molecule type" value="Genomic_DNA"/>
</dbReference>
<dbReference type="Proteomes" id="UP001193748">
    <property type="component" value="Unassembled WGS sequence"/>
</dbReference>
<evidence type="ECO:0000313" key="4">
    <source>
        <dbReference type="EMBL" id="OOM61128.1"/>
    </source>
</evidence>
<dbReference type="Proteomes" id="UP000822184">
    <property type="component" value="Unassembled WGS sequence"/>
</dbReference>
<evidence type="ECO:0000313" key="3">
    <source>
        <dbReference type="EMBL" id="NSB17044.1"/>
    </source>
</evidence>
<accession>A0A1S8QXB8</accession>
<evidence type="ECO:0000313" key="1">
    <source>
        <dbReference type="EMBL" id="NRT89712.1"/>
    </source>
</evidence>
<evidence type="ECO:0000313" key="2">
    <source>
        <dbReference type="EMBL" id="NRV08400.1"/>
    </source>
</evidence>
<reference evidence="3" key="3">
    <citation type="submission" date="2020-06" db="EMBL/GenBank/DDBJ databases">
        <title>Genomic insights into acetone-butanol-ethanol (ABE) fermentation by sequencing solventogenic clostridia strains.</title>
        <authorList>
            <person name="Brown S."/>
        </authorList>
    </citation>
    <scope>NUCLEOTIDE SEQUENCE</scope>
    <source>
        <strain evidence="3">DJ123</strain>
        <strain evidence="2">DJ126</strain>
    </source>
</reference>
<dbReference type="EMBL" id="LZZI01000040">
    <property type="protein sequence ID" value="OOM61128.1"/>
    <property type="molecule type" value="Genomic_DNA"/>
</dbReference>
<reference evidence="1" key="4">
    <citation type="journal article" date="2022" name="Nat. Biotechnol.">
        <title>Carbon-negative production of acetone and isopropanol by gas fermentation at industrial pilot scale.</title>
        <authorList>
            <person name="Liew F.E."/>
            <person name="Nogle R."/>
            <person name="Abdalla T."/>
            <person name="Rasor B.J."/>
            <person name="Canter C."/>
            <person name="Jensen R.O."/>
            <person name="Wang L."/>
            <person name="Strutz J."/>
            <person name="Chirania P."/>
            <person name="De Tissera S."/>
            <person name="Mueller A.P."/>
            <person name="Ruan Z."/>
            <person name="Gao A."/>
            <person name="Tran L."/>
            <person name="Engle N.L."/>
            <person name="Bromley J.C."/>
            <person name="Daniell J."/>
            <person name="Conrado R."/>
            <person name="Tschaplinski T.J."/>
            <person name="Giannone R.J."/>
            <person name="Hettich R.L."/>
            <person name="Karim A.S."/>
            <person name="Simpson S.D."/>
            <person name="Brown S.D."/>
            <person name="Leang C."/>
            <person name="Jewett M.C."/>
            <person name="Kopke M."/>
        </authorList>
    </citation>
    <scope>NUCLEOTIDE SEQUENCE</scope>
    <source>
        <strain evidence="1">DJ080</strain>
    </source>
</reference>
<gene>
    <name evidence="1" type="ORF">B0H41_003391</name>
    <name evidence="3" type="ORF">BCD95_005303</name>
    <name evidence="4" type="ORF">CLBCK_24970</name>
    <name evidence="2" type="ORF">DFH45_001363</name>
</gene>
<dbReference type="EMBL" id="JABTDW010000001">
    <property type="protein sequence ID" value="NSB17044.1"/>
    <property type="molecule type" value="Genomic_DNA"/>
</dbReference>
<protein>
    <submittedName>
        <fullName evidence="3">Uncharacterized protein</fullName>
    </submittedName>
</protein>
<organism evidence="3 6">
    <name type="scientific">Clostridium beijerinckii</name>
    <name type="common">Clostridium MP</name>
    <dbReference type="NCBI Taxonomy" id="1520"/>
    <lineage>
        <taxon>Bacteria</taxon>
        <taxon>Bacillati</taxon>
        <taxon>Bacillota</taxon>
        <taxon>Clostridia</taxon>
        <taxon>Eubacteriales</taxon>
        <taxon>Clostridiaceae</taxon>
        <taxon>Clostridium</taxon>
    </lineage>
</organism>
<dbReference type="Proteomes" id="UP000821656">
    <property type="component" value="Unassembled WGS sequence"/>
</dbReference>
<evidence type="ECO:0000313" key="5">
    <source>
        <dbReference type="Proteomes" id="UP000190973"/>
    </source>
</evidence>
<proteinExistence type="predicted"/>
<dbReference type="Proteomes" id="UP000190973">
    <property type="component" value="Unassembled WGS sequence"/>
</dbReference>
<reference evidence="1" key="2">
    <citation type="submission" date="2020-05" db="EMBL/GenBank/DDBJ databases">
        <authorList>
            <person name="Brown S."/>
            <person name="Huntemann M."/>
            <person name="Clum A."/>
            <person name="Spunde A."/>
            <person name="Palaniappan K."/>
            <person name="Ritter S."/>
            <person name="Mikhailova N."/>
            <person name="Chen I.-M."/>
            <person name="Stamatis D."/>
            <person name="Reddy T."/>
            <person name="O'Malley R."/>
            <person name="Daum C."/>
            <person name="Shapiro N."/>
            <person name="Ivanova N."/>
            <person name="Kyrpides N."/>
            <person name="Woyke T."/>
        </authorList>
    </citation>
    <scope>NUCLEOTIDE SEQUENCE</scope>
    <source>
        <strain evidence="1">DJ080</strain>
    </source>
</reference>
<comment type="caution">
    <text evidence="3">The sequence shown here is derived from an EMBL/GenBank/DDBJ whole genome shotgun (WGS) entry which is preliminary data.</text>
</comment>
<dbReference type="AlphaFoldDB" id="A0A1S8QXB8"/>
<dbReference type="EMBL" id="JABSWW010000001">
    <property type="protein sequence ID" value="NRT89712.1"/>
    <property type="molecule type" value="Genomic_DNA"/>
</dbReference>